<dbReference type="Proteomes" id="UP000057389">
    <property type="component" value="Unassembled WGS sequence"/>
</dbReference>
<keyword evidence="2" id="KW-1185">Reference proteome</keyword>
<sequence length="243" mass="27340">MVQVIGKLELDPLTIDESLARGAMKRLARECVENLGSINIVSHGGLKNLQKKTKAVFKNGNVSGFYIGDRECLAMFVMYDQRKEMFAGAYLARVNGKYSIYDSDMRFSRHSIQRLIQRLKTKSPREAVAKAIHEQTKYVLTGEPQTIINIHEKWRTPGLNSIDTALPYISNGKLLGMWFTASTSDVKCTFVGRVVTKTFVDVEKLREPQYAKCMEANNAQLAAHVSGGKIPRFNLINELSTYV</sequence>
<dbReference type="OrthoDB" id="5890582at2"/>
<evidence type="ECO:0000313" key="1">
    <source>
        <dbReference type="EMBL" id="KWU01323.1"/>
    </source>
</evidence>
<proteinExistence type="predicted"/>
<reference evidence="1 2" key="1">
    <citation type="submission" date="2015-11" db="EMBL/GenBank/DDBJ databases">
        <title>Draft WGS of Vibrio toranzoniae.</title>
        <authorList>
            <person name="Lasa A."/>
            <person name="Romalde J.L."/>
        </authorList>
    </citation>
    <scope>NUCLEOTIDE SEQUENCE [LARGE SCALE GENOMIC DNA]</scope>
    <source>
        <strain evidence="1 2">Vb 10.8</strain>
    </source>
</reference>
<name>A0A120DGS0_9VIBR</name>
<gene>
    <name evidence="1" type="ORF">APQ14_06370</name>
</gene>
<accession>A0A120DGS0</accession>
<protein>
    <submittedName>
        <fullName evidence="1">Uncharacterized protein</fullName>
    </submittedName>
</protein>
<comment type="caution">
    <text evidence="1">The sequence shown here is derived from an EMBL/GenBank/DDBJ whole genome shotgun (WGS) entry which is preliminary data.</text>
</comment>
<dbReference type="GeneID" id="300178626"/>
<evidence type="ECO:0000313" key="2">
    <source>
        <dbReference type="Proteomes" id="UP000057389"/>
    </source>
</evidence>
<dbReference type="RefSeq" id="WP_060467881.1">
    <property type="nucleotide sequence ID" value="NZ_AP025514.1"/>
</dbReference>
<dbReference type="EMBL" id="LMXU01000014">
    <property type="protein sequence ID" value="KWU01323.1"/>
    <property type="molecule type" value="Genomic_DNA"/>
</dbReference>
<organism evidence="1 2">
    <name type="scientific">Vibrio toranzoniae</name>
    <dbReference type="NCBI Taxonomy" id="1194427"/>
    <lineage>
        <taxon>Bacteria</taxon>
        <taxon>Pseudomonadati</taxon>
        <taxon>Pseudomonadota</taxon>
        <taxon>Gammaproteobacteria</taxon>
        <taxon>Vibrionales</taxon>
        <taxon>Vibrionaceae</taxon>
        <taxon>Vibrio</taxon>
    </lineage>
</organism>
<dbReference type="AlphaFoldDB" id="A0A120DGS0"/>